<evidence type="ECO:0000256" key="2">
    <source>
        <dbReference type="ARBA" id="ARBA00013194"/>
    </source>
</evidence>
<gene>
    <name evidence="8" type="primary">6048616</name>
    <name evidence="7" type="ORF">CpipJ_CPIJ014950</name>
</gene>
<dbReference type="InterPro" id="IPR046357">
    <property type="entry name" value="PPIase_dom_sf"/>
</dbReference>
<dbReference type="PANTHER" id="PTHR45779:SF14">
    <property type="entry name" value="PEPTIDYLPROLYL ISOMERASE"/>
    <property type="match status" value="1"/>
</dbReference>
<dbReference type="AlphaFoldDB" id="B0X788"/>
<dbReference type="eggNOG" id="KOG0549">
    <property type="taxonomic scope" value="Eukaryota"/>
</dbReference>
<dbReference type="EMBL" id="DS232442">
    <property type="protein sequence ID" value="EDS41838.1"/>
    <property type="molecule type" value="Genomic_DNA"/>
</dbReference>
<accession>B0X788</accession>
<dbReference type="Gene3D" id="3.10.50.40">
    <property type="match status" value="1"/>
</dbReference>
<dbReference type="HOGENOM" id="CLU_1994841_0_0_1"/>
<keyword evidence="3" id="KW-0697">Rotamase</keyword>
<dbReference type="GO" id="GO:0005783">
    <property type="term" value="C:endoplasmic reticulum"/>
    <property type="evidence" value="ECO:0007669"/>
    <property type="project" value="TreeGrafter"/>
</dbReference>
<dbReference type="InParanoid" id="B0X788"/>
<dbReference type="PANTHER" id="PTHR45779">
    <property type="entry name" value="PEPTIDYLPROLYL ISOMERASE"/>
    <property type="match status" value="1"/>
</dbReference>
<evidence type="ECO:0000256" key="4">
    <source>
        <dbReference type="ARBA" id="ARBA00023235"/>
    </source>
</evidence>
<dbReference type="InterPro" id="IPR044609">
    <property type="entry name" value="FKBP2/11"/>
</dbReference>
<dbReference type="GO" id="GO:0003755">
    <property type="term" value="F:peptidyl-prolyl cis-trans isomerase activity"/>
    <property type="evidence" value="ECO:0007669"/>
    <property type="project" value="UniProtKB-KW"/>
</dbReference>
<dbReference type="InterPro" id="IPR001179">
    <property type="entry name" value="PPIase_FKBP_dom"/>
</dbReference>
<organism>
    <name type="scientific">Culex quinquefasciatus</name>
    <name type="common">Southern house mosquito</name>
    <name type="synonym">Culex pungens</name>
    <dbReference type="NCBI Taxonomy" id="7176"/>
    <lineage>
        <taxon>Eukaryota</taxon>
        <taxon>Metazoa</taxon>
        <taxon>Ecdysozoa</taxon>
        <taxon>Arthropoda</taxon>
        <taxon>Hexapoda</taxon>
        <taxon>Insecta</taxon>
        <taxon>Pterygota</taxon>
        <taxon>Neoptera</taxon>
        <taxon>Endopterygota</taxon>
        <taxon>Diptera</taxon>
        <taxon>Nematocera</taxon>
        <taxon>Culicoidea</taxon>
        <taxon>Culicidae</taxon>
        <taxon>Culicinae</taxon>
        <taxon>Culicini</taxon>
        <taxon>Culex</taxon>
        <taxon>Culex</taxon>
    </lineage>
</organism>
<proteinExistence type="predicted"/>
<sequence>MISKLVVLSALVAVAICESKLKVDVVSVPDGCTTKTKNGDMLTMHYTGKLTDGTKFDSSKGSIARTHRIAYYQNGFGHPDRPSEGYVVWFIGLGPTWFRTLGGHQCFKVPHRNMKHYKPLLFAVG</sequence>
<dbReference type="EC" id="5.2.1.8" evidence="2"/>
<dbReference type="Pfam" id="PF00254">
    <property type="entry name" value="FKBP_C"/>
    <property type="match status" value="1"/>
</dbReference>
<comment type="catalytic activity">
    <reaction evidence="1">
        <text>[protein]-peptidylproline (omega=180) = [protein]-peptidylproline (omega=0)</text>
        <dbReference type="Rhea" id="RHEA:16237"/>
        <dbReference type="Rhea" id="RHEA-COMP:10747"/>
        <dbReference type="Rhea" id="RHEA-COMP:10748"/>
        <dbReference type="ChEBI" id="CHEBI:83833"/>
        <dbReference type="ChEBI" id="CHEBI:83834"/>
        <dbReference type="EC" id="5.2.1.8"/>
    </reaction>
</comment>
<dbReference type="Proteomes" id="UP000002320">
    <property type="component" value="Unassembled WGS sequence"/>
</dbReference>
<reference evidence="7" key="1">
    <citation type="submission" date="2007-03" db="EMBL/GenBank/DDBJ databases">
        <title>Annotation of Culex pipiens quinquefasciatus.</title>
        <authorList>
            <consortium name="The Broad Institute Genome Sequencing Platform"/>
            <person name="Atkinson P.W."/>
            <person name="Hemingway J."/>
            <person name="Christensen B.M."/>
            <person name="Higgs S."/>
            <person name="Kodira C."/>
            <person name="Hannick L."/>
            <person name="Megy K."/>
            <person name="O'Leary S."/>
            <person name="Pearson M."/>
            <person name="Haas B.J."/>
            <person name="Mauceli E."/>
            <person name="Wortman J.R."/>
            <person name="Lee N.H."/>
            <person name="Guigo R."/>
            <person name="Stanke M."/>
            <person name="Alvarado L."/>
            <person name="Amedeo P."/>
            <person name="Antoine C.H."/>
            <person name="Arensburger P."/>
            <person name="Bidwell S.L."/>
            <person name="Crawford M."/>
            <person name="Camaro F."/>
            <person name="Devon K."/>
            <person name="Engels R."/>
            <person name="Hammond M."/>
            <person name="Howarth C."/>
            <person name="Koehrsen M."/>
            <person name="Lawson D."/>
            <person name="Montgomery P."/>
            <person name="Nene V."/>
            <person name="Nusbaum C."/>
            <person name="Puiu D."/>
            <person name="Romero-Severson J."/>
            <person name="Severson D.W."/>
            <person name="Shumway M."/>
            <person name="Sisk P."/>
            <person name="Stolte C."/>
            <person name="Zeng Q."/>
            <person name="Eisenstadt E."/>
            <person name="Fraser-Liggett C."/>
            <person name="Strausberg R."/>
            <person name="Galagan J."/>
            <person name="Birren B."/>
            <person name="Collins F.H."/>
        </authorList>
    </citation>
    <scope>NUCLEOTIDE SEQUENCE [LARGE SCALE GENOMIC DNA]</scope>
    <source>
        <strain evidence="7">JHB</strain>
    </source>
</reference>
<evidence type="ECO:0000313" key="8">
    <source>
        <dbReference type="EnsemblMetazoa" id="CPIJ014950-PA"/>
    </source>
</evidence>
<evidence type="ECO:0000313" key="9">
    <source>
        <dbReference type="Proteomes" id="UP000002320"/>
    </source>
</evidence>
<keyword evidence="4" id="KW-0413">Isomerase</keyword>
<dbReference type="VEuPathDB" id="VectorBase:CPIJ014950"/>
<evidence type="ECO:0000256" key="5">
    <source>
        <dbReference type="SAM" id="SignalP"/>
    </source>
</evidence>
<evidence type="ECO:0000256" key="1">
    <source>
        <dbReference type="ARBA" id="ARBA00000971"/>
    </source>
</evidence>
<dbReference type="SUPFAM" id="SSF54534">
    <property type="entry name" value="FKBP-like"/>
    <property type="match status" value="1"/>
</dbReference>
<dbReference type="EnsemblMetazoa" id="CPIJ014950-RA">
    <property type="protein sequence ID" value="CPIJ014950-PA"/>
    <property type="gene ID" value="CPIJ014950"/>
</dbReference>
<keyword evidence="9" id="KW-1185">Reference proteome</keyword>
<protein>
    <recommendedName>
        <fullName evidence="2">peptidylprolyl isomerase</fullName>
        <ecNumber evidence="2">5.2.1.8</ecNumber>
    </recommendedName>
</protein>
<evidence type="ECO:0000256" key="3">
    <source>
        <dbReference type="ARBA" id="ARBA00023110"/>
    </source>
</evidence>
<evidence type="ECO:0000259" key="6">
    <source>
        <dbReference type="Pfam" id="PF00254"/>
    </source>
</evidence>
<evidence type="ECO:0000313" key="7">
    <source>
        <dbReference type="EMBL" id="EDS41838.1"/>
    </source>
</evidence>
<reference evidence="8" key="2">
    <citation type="submission" date="2020-05" db="UniProtKB">
        <authorList>
            <consortium name="EnsemblMetazoa"/>
        </authorList>
    </citation>
    <scope>IDENTIFICATION</scope>
    <source>
        <strain evidence="8">JHB</strain>
    </source>
</reference>
<name>B0X788_CULQU</name>
<keyword evidence="5" id="KW-0732">Signal</keyword>
<dbReference type="KEGG" id="cqu:CpipJ_CPIJ014950"/>
<feature type="signal peptide" evidence="5">
    <location>
        <begin position="1"/>
        <end position="17"/>
    </location>
</feature>
<dbReference type="VEuPathDB" id="VectorBase:CQUJHB008296"/>
<dbReference type="OrthoDB" id="1902587at2759"/>
<feature type="chain" id="PRO_5011409293" description="peptidylprolyl isomerase" evidence="5">
    <location>
        <begin position="18"/>
        <end position="125"/>
    </location>
</feature>
<dbReference type="STRING" id="7176.B0X788"/>
<feature type="domain" description="PPIase FKBP-type" evidence="6">
    <location>
        <begin position="32"/>
        <end position="61"/>
    </location>
</feature>